<protein>
    <submittedName>
        <fullName evidence="1">Uncharacterized protein</fullName>
    </submittedName>
</protein>
<sequence>MCFCVETEDHNAVGPCIVVELRCAFIRTKQQDVYHILIIKRVTFRQLAFLFGIRRGLTHIRQAITAVFPRNISINIHTVAAAVILY</sequence>
<dbReference type="EMBL" id="VSSQ01022966">
    <property type="protein sequence ID" value="MPM69590.1"/>
    <property type="molecule type" value="Genomic_DNA"/>
</dbReference>
<gene>
    <name evidence="1" type="ORF">SDC9_116538</name>
</gene>
<proteinExistence type="predicted"/>
<organism evidence="1">
    <name type="scientific">bioreactor metagenome</name>
    <dbReference type="NCBI Taxonomy" id="1076179"/>
    <lineage>
        <taxon>unclassified sequences</taxon>
        <taxon>metagenomes</taxon>
        <taxon>ecological metagenomes</taxon>
    </lineage>
</organism>
<evidence type="ECO:0000313" key="1">
    <source>
        <dbReference type="EMBL" id="MPM69590.1"/>
    </source>
</evidence>
<dbReference type="AlphaFoldDB" id="A0A645BVX1"/>
<name>A0A645BVX1_9ZZZZ</name>
<accession>A0A645BVX1</accession>
<comment type="caution">
    <text evidence="1">The sequence shown here is derived from an EMBL/GenBank/DDBJ whole genome shotgun (WGS) entry which is preliminary data.</text>
</comment>
<reference evidence="1" key="1">
    <citation type="submission" date="2019-08" db="EMBL/GenBank/DDBJ databases">
        <authorList>
            <person name="Kucharzyk K."/>
            <person name="Murdoch R.W."/>
            <person name="Higgins S."/>
            <person name="Loffler F."/>
        </authorList>
    </citation>
    <scope>NUCLEOTIDE SEQUENCE</scope>
</reference>